<dbReference type="Pfam" id="PF01593">
    <property type="entry name" value="Amino_oxidase"/>
    <property type="match status" value="1"/>
</dbReference>
<evidence type="ECO:0000313" key="2">
    <source>
        <dbReference type="EMBL" id="NLV11206.1"/>
    </source>
</evidence>
<dbReference type="GO" id="GO:0016491">
    <property type="term" value="F:oxidoreductase activity"/>
    <property type="evidence" value="ECO:0007669"/>
    <property type="project" value="InterPro"/>
</dbReference>
<dbReference type="Proteomes" id="UP000608662">
    <property type="component" value="Unassembled WGS sequence"/>
</dbReference>
<dbReference type="AlphaFoldDB" id="A0A847UFD0"/>
<dbReference type="RefSeq" id="WP_170094918.1">
    <property type="nucleotide sequence ID" value="NZ_WOYG01000001.1"/>
</dbReference>
<comment type="caution">
    <text evidence="2">The sequence shown here is derived from an EMBL/GenBank/DDBJ whole genome shotgun (WGS) entry which is preliminary data.</text>
</comment>
<dbReference type="EMBL" id="WOYG01000001">
    <property type="protein sequence ID" value="NLV11206.1"/>
    <property type="molecule type" value="Genomic_DNA"/>
</dbReference>
<feature type="domain" description="Amine oxidase" evidence="1">
    <location>
        <begin position="10"/>
        <end position="414"/>
    </location>
</feature>
<accession>A0A847UFD0</accession>
<dbReference type="PRINTS" id="PR00420">
    <property type="entry name" value="RNGMNOXGNASE"/>
</dbReference>
<dbReference type="SUPFAM" id="SSF51905">
    <property type="entry name" value="FAD/NAD(P)-binding domain"/>
    <property type="match status" value="1"/>
</dbReference>
<dbReference type="Gene3D" id="3.50.50.60">
    <property type="entry name" value="FAD/NAD(P)-binding domain"/>
    <property type="match status" value="2"/>
</dbReference>
<dbReference type="OrthoDB" id="202781at2157"/>
<evidence type="ECO:0000313" key="3">
    <source>
        <dbReference type="Proteomes" id="UP000608662"/>
    </source>
</evidence>
<reference evidence="2" key="1">
    <citation type="submission" date="2019-12" db="EMBL/GenBank/DDBJ databases">
        <title>Whole-genome sequence of Halomicrobium mukohataei pws1.</title>
        <authorList>
            <person name="Verma D.K."/>
            <person name="Gopal K."/>
            <person name="Prasad E.S."/>
        </authorList>
    </citation>
    <scope>NUCLEOTIDE SEQUENCE</scope>
    <source>
        <strain evidence="2">Pws1</strain>
    </source>
</reference>
<gene>
    <name evidence="2" type="ORF">GOC74_14850</name>
</gene>
<name>A0A847UFD0_9EURY</name>
<dbReference type="InterPro" id="IPR036188">
    <property type="entry name" value="FAD/NAD-bd_sf"/>
</dbReference>
<evidence type="ECO:0000259" key="1">
    <source>
        <dbReference type="Pfam" id="PF01593"/>
    </source>
</evidence>
<sequence length="418" mass="44165">MDVVVVGGGLAGLVAARHLAESGADVTLFERRETVGGRVRSRTVDGYTLDRGFQVLFPAYPAVERELDLDALDLRRFTPGATIARPGKRSVLADPLRDPGSALATIFNDEVTLGDLFGLYRLQRELRGRSVDEILRRGGSSIEAYLADRGFSEGFVESFAAPFYGGITLDRSLSTDSAVFEYTFKMLTEGSTAVPAGGMGTITAQLADRARAAGVTVETGTTVDAVVPGGGVTVETSDESVGADAAVVATDPKTASDLTGVAAITTTARSCVTQHVALPSGDRPEMGRRIVLNAEDDRPNQIAPLSAVAPEYAPDGHTLYAATFLGEREPDDETLFETVRTALSEWYPQASFADLELIATDRIEFAQFDQPPGFRAGLPAVDAPEGPVVLAGDYTRWSSIQGALESGRVAAGAALDTQ</sequence>
<protein>
    <submittedName>
        <fullName evidence="2">FAD-dependent oxidoreductase</fullName>
    </submittedName>
</protein>
<dbReference type="PANTHER" id="PTHR42841">
    <property type="entry name" value="AMINE OXIDASE"/>
    <property type="match status" value="1"/>
</dbReference>
<organism evidence="2 3">
    <name type="scientific">Halomicrobium mukohataei</name>
    <dbReference type="NCBI Taxonomy" id="57705"/>
    <lineage>
        <taxon>Archaea</taxon>
        <taxon>Methanobacteriati</taxon>
        <taxon>Methanobacteriota</taxon>
        <taxon>Stenosarchaea group</taxon>
        <taxon>Halobacteria</taxon>
        <taxon>Halobacteriales</taxon>
        <taxon>Haloarculaceae</taxon>
        <taxon>Halomicrobium</taxon>
    </lineage>
</organism>
<proteinExistence type="predicted"/>
<dbReference type="InterPro" id="IPR002937">
    <property type="entry name" value="Amino_oxidase"/>
</dbReference>